<accession>A0A9Q0GG09</accession>
<dbReference type="AlphaFoldDB" id="A0A9Q0GG09"/>
<evidence type="ECO:0000313" key="2">
    <source>
        <dbReference type="Proteomes" id="UP001141552"/>
    </source>
</evidence>
<sequence>MLVMNGIDRWCASPCVIYLRNLGTTNSIISDRWSGVEWRRIKQGRYMWLSKAAICFTRCSILSLVGRQKIKPLMIRTIHIPSTTVRLRVHNKAWDSQKLWPFRLLPIQSLEYEGNLVDGIVFDKDDLSPPTWSLDDEEGRQKISRNWTAWAPPAEADVYRFFDEFYGQIIPCYQRSLFTPPCRQILIPYFTEMHKTWGFELSTFPSRYFHLQDLIEPEDDTSQIVPLAFQDEDATFAIPETKVRRLPLGFIRAIQCLTAITGHKHEPVELLRANACPQSQRDYLTFTARNMSTGVSNTFQAIVQRACKSHPDEPGYLCKAYYMRMKPSI</sequence>
<keyword evidence="2" id="KW-1185">Reference proteome</keyword>
<evidence type="ECO:0000313" key="1">
    <source>
        <dbReference type="EMBL" id="KAJ4849573.1"/>
    </source>
</evidence>
<dbReference type="EMBL" id="JAKUCV010000555">
    <property type="protein sequence ID" value="KAJ4849573.1"/>
    <property type="molecule type" value="Genomic_DNA"/>
</dbReference>
<dbReference type="Proteomes" id="UP001141552">
    <property type="component" value="Unassembled WGS sequence"/>
</dbReference>
<protein>
    <submittedName>
        <fullName evidence="1">Uncharacterized protein</fullName>
    </submittedName>
</protein>
<reference evidence="1" key="2">
    <citation type="journal article" date="2023" name="Plants (Basel)">
        <title>Annotation of the Turnera subulata (Passifloraceae) Draft Genome Reveals the S-Locus Evolved after the Divergence of Turneroideae from Passifloroideae in a Stepwise Manner.</title>
        <authorList>
            <person name="Henning P.M."/>
            <person name="Roalson E.H."/>
            <person name="Mir W."/>
            <person name="McCubbin A.G."/>
            <person name="Shore J.S."/>
        </authorList>
    </citation>
    <scope>NUCLEOTIDE SEQUENCE</scope>
    <source>
        <strain evidence="1">F60SS</strain>
    </source>
</reference>
<organism evidence="1 2">
    <name type="scientific">Turnera subulata</name>
    <dbReference type="NCBI Taxonomy" id="218843"/>
    <lineage>
        <taxon>Eukaryota</taxon>
        <taxon>Viridiplantae</taxon>
        <taxon>Streptophyta</taxon>
        <taxon>Embryophyta</taxon>
        <taxon>Tracheophyta</taxon>
        <taxon>Spermatophyta</taxon>
        <taxon>Magnoliopsida</taxon>
        <taxon>eudicotyledons</taxon>
        <taxon>Gunneridae</taxon>
        <taxon>Pentapetalae</taxon>
        <taxon>rosids</taxon>
        <taxon>fabids</taxon>
        <taxon>Malpighiales</taxon>
        <taxon>Passifloraceae</taxon>
        <taxon>Turnera</taxon>
    </lineage>
</organism>
<comment type="caution">
    <text evidence="1">The sequence shown here is derived from an EMBL/GenBank/DDBJ whole genome shotgun (WGS) entry which is preliminary data.</text>
</comment>
<proteinExistence type="predicted"/>
<gene>
    <name evidence="1" type="ORF">Tsubulata_019820</name>
</gene>
<name>A0A9Q0GG09_9ROSI</name>
<reference evidence="1" key="1">
    <citation type="submission" date="2022-02" db="EMBL/GenBank/DDBJ databases">
        <authorList>
            <person name="Henning P.M."/>
            <person name="McCubbin A.G."/>
            <person name="Shore J.S."/>
        </authorList>
    </citation>
    <scope>NUCLEOTIDE SEQUENCE</scope>
    <source>
        <strain evidence="1">F60SS</strain>
        <tissue evidence="1">Leaves</tissue>
    </source>
</reference>